<dbReference type="Pfam" id="PF05488">
    <property type="entry name" value="PAAR_motif"/>
    <property type="match status" value="1"/>
</dbReference>
<proteinExistence type="predicted"/>
<dbReference type="Gene3D" id="2.60.200.60">
    <property type="match status" value="2"/>
</dbReference>
<sequence length="177" mass="18007">MAKPAARITDPTSCPIPGHGTKAIASGSPDVFFDGLAAATRGDICTCGSILTSAVSTTVFINGKNAALVGTVGTHGDVVIGGSGTVIIGDLHTPATFIPPLPLSLQKTYGHTFRIVDSETGQPLAGRSFTASINGQKTTGITNSSGIANIKTPIKDASISVSIDFNSPARTLRELTE</sequence>
<dbReference type="CDD" id="cd14743">
    <property type="entry name" value="PAAR_CT_1"/>
    <property type="match status" value="1"/>
</dbReference>
<comment type="caution">
    <text evidence="1">The sequence shown here is derived from an EMBL/GenBank/DDBJ whole genome shotgun (WGS) entry which is preliminary data.</text>
</comment>
<dbReference type="GeneID" id="93563274"/>
<dbReference type="EMBL" id="JAOXML010000036">
    <property type="protein sequence ID" value="MCV4379845.1"/>
    <property type="molecule type" value="Genomic_DNA"/>
</dbReference>
<gene>
    <name evidence="1" type="ORF">OH718_24910</name>
</gene>
<dbReference type="RefSeq" id="WP_117185307.1">
    <property type="nucleotide sequence ID" value="NZ_JAFGZD010000018.1"/>
</dbReference>
<reference evidence="1 2" key="1">
    <citation type="submission" date="2022-10" db="EMBL/GenBank/DDBJ databases">
        <title>Characterization of Pseudomonas capsici strains from pepper and tomato in Georgia.</title>
        <authorList>
            <person name="Zhao M."/>
            <person name="Dutta B."/>
        </authorList>
    </citation>
    <scope>NUCLEOTIDE SEQUENCE [LARGE SCALE GENOMIC DNA]</scope>
    <source>
        <strain evidence="1 2">Pc20-5</strain>
    </source>
</reference>
<evidence type="ECO:0000313" key="1">
    <source>
        <dbReference type="EMBL" id="MCV4379845.1"/>
    </source>
</evidence>
<protein>
    <submittedName>
        <fullName evidence="1">PAAR domain-containing protein</fullName>
    </submittedName>
</protein>
<dbReference type="Proteomes" id="UP001207294">
    <property type="component" value="Unassembled WGS sequence"/>
</dbReference>
<dbReference type="InterPro" id="IPR008727">
    <property type="entry name" value="PAAR_motif"/>
</dbReference>
<keyword evidence="2" id="KW-1185">Reference proteome</keyword>
<evidence type="ECO:0000313" key="2">
    <source>
        <dbReference type="Proteomes" id="UP001207294"/>
    </source>
</evidence>
<organism evidence="1 2">
    <name type="scientific">Pseudomonas capsici</name>
    <dbReference type="NCBI Taxonomy" id="2810614"/>
    <lineage>
        <taxon>Bacteria</taxon>
        <taxon>Pseudomonadati</taxon>
        <taxon>Pseudomonadota</taxon>
        <taxon>Gammaproteobacteria</taxon>
        <taxon>Pseudomonadales</taxon>
        <taxon>Pseudomonadaceae</taxon>
        <taxon>Pseudomonas</taxon>
    </lineage>
</organism>
<name>A0ABT3C469_9PSED</name>
<accession>A0ABT3C469</accession>